<keyword evidence="2" id="KW-1185">Reference proteome</keyword>
<reference evidence="1" key="2">
    <citation type="journal article" date="2022" name="New Phytol.">
        <title>Evolutionary transition to the ectomycorrhizal habit in the genomes of a hyperdiverse lineage of mushroom-forming fungi.</title>
        <authorList>
            <person name="Looney B."/>
            <person name="Miyauchi S."/>
            <person name="Morin E."/>
            <person name="Drula E."/>
            <person name="Courty P.E."/>
            <person name="Kohler A."/>
            <person name="Kuo A."/>
            <person name="LaButti K."/>
            <person name="Pangilinan J."/>
            <person name="Lipzen A."/>
            <person name="Riley R."/>
            <person name="Andreopoulos W."/>
            <person name="He G."/>
            <person name="Johnson J."/>
            <person name="Nolan M."/>
            <person name="Tritt A."/>
            <person name="Barry K.W."/>
            <person name="Grigoriev I.V."/>
            <person name="Nagy L.G."/>
            <person name="Hibbett D."/>
            <person name="Henrissat B."/>
            <person name="Matheny P.B."/>
            <person name="Labbe J."/>
            <person name="Martin F.M."/>
        </authorList>
    </citation>
    <scope>NUCLEOTIDE SEQUENCE</scope>
    <source>
        <strain evidence="1">FP105234-sp</strain>
    </source>
</reference>
<name>A0ACB8S3I8_9AGAM</name>
<evidence type="ECO:0000313" key="1">
    <source>
        <dbReference type="EMBL" id="KAI0050430.1"/>
    </source>
</evidence>
<gene>
    <name evidence="1" type="ORF">FA95DRAFT_1487425</name>
</gene>
<accession>A0ACB8S3I8</accession>
<proteinExistence type="predicted"/>
<reference evidence="1" key="1">
    <citation type="submission" date="2021-02" db="EMBL/GenBank/DDBJ databases">
        <authorList>
            <consortium name="DOE Joint Genome Institute"/>
            <person name="Ahrendt S."/>
            <person name="Looney B.P."/>
            <person name="Miyauchi S."/>
            <person name="Morin E."/>
            <person name="Drula E."/>
            <person name="Courty P.E."/>
            <person name="Chicoki N."/>
            <person name="Fauchery L."/>
            <person name="Kohler A."/>
            <person name="Kuo A."/>
            <person name="Labutti K."/>
            <person name="Pangilinan J."/>
            <person name="Lipzen A."/>
            <person name="Riley R."/>
            <person name="Andreopoulos W."/>
            <person name="He G."/>
            <person name="Johnson J."/>
            <person name="Barry K.W."/>
            <person name="Grigoriev I.V."/>
            <person name="Nagy L."/>
            <person name="Hibbett D."/>
            <person name="Henrissat B."/>
            <person name="Matheny P.B."/>
            <person name="Labbe J."/>
            <person name="Martin F."/>
        </authorList>
    </citation>
    <scope>NUCLEOTIDE SEQUENCE</scope>
    <source>
        <strain evidence="1">FP105234-sp</strain>
    </source>
</reference>
<organism evidence="1 2">
    <name type="scientific">Auriscalpium vulgare</name>
    <dbReference type="NCBI Taxonomy" id="40419"/>
    <lineage>
        <taxon>Eukaryota</taxon>
        <taxon>Fungi</taxon>
        <taxon>Dikarya</taxon>
        <taxon>Basidiomycota</taxon>
        <taxon>Agaricomycotina</taxon>
        <taxon>Agaricomycetes</taxon>
        <taxon>Russulales</taxon>
        <taxon>Auriscalpiaceae</taxon>
        <taxon>Auriscalpium</taxon>
    </lineage>
</organism>
<comment type="caution">
    <text evidence="1">The sequence shown here is derived from an EMBL/GenBank/DDBJ whole genome shotgun (WGS) entry which is preliminary data.</text>
</comment>
<evidence type="ECO:0000313" key="2">
    <source>
        <dbReference type="Proteomes" id="UP000814033"/>
    </source>
</evidence>
<sequence length="310" mass="29980">MLSTQTILLALLSISVSVNAAPIRREVPQEHSHEPFITSVRASLALNNPDGIVDPVFALLGDAAAAQGLGKIADVECLQQATADQAFTNAKAAGDVAGQVDALIFRALERNTGKVGQASNACTSIKAVNPEIAAIQQHQDPASTGAAAANKAVVLALAQQIAAVGGNPQDALKSGTFAPGNLDDNTGAGNTCDDANDANGCIFTQNLLVDDATAAEIDAAVSGVAAAATTAAAADASAAAATDASAAAVTDASAAAATDVSAASATDVSAAAATAVSAAATVADSAAAATATAKAGKHSKNKGAKAASVA</sequence>
<dbReference type="EMBL" id="MU275862">
    <property type="protein sequence ID" value="KAI0050430.1"/>
    <property type="molecule type" value="Genomic_DNA"/>
</dbReference>
<protein>
    <submittedName>
        <fullName evidence="1">Uncharacterized protein</fullName>
    </submittedName>
</protein>
<dbReference type="Proteomes" id="UP000814033">
    <property type="component" value="Unassembled WGS sequence"/>
</dbReference>